<dbReference type="AlphaFoldDB" id="A0A0B8QBN3"/>
<protein>
    <submittedName>
        <fullName evidence="1">Uncharacterized protein</fullName>
    </submittedName>
</protein>
<sequence length="152" mass="16657">MVASGLIAQKALEAFFVMLEGRANEFELQLPSRFTSEFPDLGNNPTVTTSAPVGTTSFPITGIGTDTIYAGSFFNMPNPTELGKTYVVTNTVTNGGTINFKPAIRVAENLPNFQIEMIAPKVTCRLTGDITEFQYDEQGLITRYSLEFEEVL</sequence>
<gene>
    <name evidence="1" type="ORF">JCM19241_5971</name>
</gene>
<reference evidence="1 2" key="2">
    <citation type="submission" date="2015-01" db="EMBL/GenBank/DDBJ databases">
        <authorList>
            <consortium name="NBRP consortium"/>
            <person name="Sawabe T."/>
            <person name="Meirelles P."/>
            <person name="Feng G."/>
            <person name="Sayaka M."/>
            <person name="Hattori M."/>
            <person name="Ohkuma M."/>
        </authorList>
    </citation>
    <scope>NUCLEOTIDE SEQUENCE [LARGE SCALE GENOMIC DNA]</scope>
    <source>
        <strain evidence="2">JCM 19241</strain>
    </source>
</reference>
<dbReference type="Proteomes" id="UP000031666">
    <property type="component" value="Unassembled WGS sequence"/>
</dbReference>
<name>A0A0B8QBN3_9VIBR</name>
<dbReference type="EMBL" id="BBSC01000007">
    <property type="protein sequence ID" value="GAM77075.1"/>
    <property type="molecule type" value="Genomic_DNA"/>
</dbReference>
<dbReference type="STRING" id="1481914.JCM19241_5971"/>
<reference evidence="1 2" key="1">
    <citation type="submission" date="2015-01" db="EMBL/GenBank/DDBJ databases">
        <title>Vibrio sp. C94 JCM 19241 whole genome shotgun sequence.</title>
        <authorList>
            <person name="Sawabe T."/>
            <person name="Meirelles P."/>
            <person name="Feng G."/>
            <person name="Sayaka M."/>
            <person name="Hattori M."/>
            <person name="Ohkuma M."/>
        </authorList>
    </citation>
    <scope>NUCLEOTIDE SEQUENCE [LARGE SCALE GENOMIC DNA]</scope>
    <source>
        <strain evidence="2">JCM 19241</strain>
    </source>
</reference>
<proteinExistence type="predicted"/>
<evidence type="ECO:0000313" key="1">
    <source>
        <dbReference type="EMBL" id="GAM77075.1"/>
    </source>
</evidence>
<accession>A0A0B8QBN3</accession>
<evidence type="ECO:0000313" key="2">
    <source>
        <dbReference type="Proteomes" id="UP000031666"/>
    </source>
</evidence>
<organism evidence="1 2">
    <name type="scientific">Vibrio ishigakensis</name>
    <dbReference type="NCBI Taxonomy" id="1481914"/>
    <lineage>
        <taxon>Bacteria</taxon>
        <taxon>Pseudomonadati</taxon>
        <taxon>Pseudomonadota</taxon>
        <taxon>Gammaproteobacteria</taxon>
        <taxon>Vibrionales</taxon>
        <taxon>Vibrionaceae</taxon>
        <taxon>Vibrio</taxon>
    </lineage>
</organism>
<comment type="caution">
    <text evidence="1">The sequence shown here is derived from an EMBL/GenBank/DDBJ whole genome shotgun (WGS) entry which is preliminary data.</text>
</comment>